<gene>
    <name evidence="13" type="ORF">FD755_017390</name>
</gene>
<evidence type="ECO:0000256" key="12">
    <source>
        <dbReference type="SAM" id="Phobius"/>
    </source>
</evidence>
<dbReference type="GO" id="GO:0019432">
    <property type="term" value="P:triglyceride biosynthetic process"/>
    <property type="evidence" value="ECO:0007669"/>
    <property type="project" value="TreeGrafter"/>
</dbReference>
<keyword evidence="3" id="KW-0444">Lipid biosynthesis</keyword>
<dbReference type="GO" id="GO:0006651">
    <property type="term" value="P:diacylglycerol biosynthetic process"/>
    <property type="evidence" value="ECO:0007669"/>
    <property type="project" value="TreeGrafter"/>
</dbReference>
<dbReference type="EMBL" id="VCEB01000013">
    <property type="protein sequence ID" value="KAB0370981.1"/>
    <property type="molecule type" value="Genomic_DNA"/>
</dbReference>
<evidence type="ECO:0000256" key="2">
    <source>
        <dbReference type="ARBA" id="ARBA00005420"/>
    </source>
</evidence>
<dbReference type="PANTHER" id="PTHR12317:SF74">
    <property type="entry name" value="2-ACYLGLYCEROL O-ACYLTRANSFERASE 2"/>
    <property type="match status" value="1"/>
</dbReference>
<keyword evidence="14" id="KW-1185">Reference proteome</keyword>
<keyword evidence="4" id="KW-0808">Transferase</keyword>
<evidence type="ECO:0000256" key="9">
    <source>
        <dbReference type="ARBA" id="ARBA00023136"/>
    </source>
</evidence>
<organism evidence="13 14">
    <name type="scientific">Muntiacus reevesi</name>
    <name type="common">Reeves' muntjac</name>
    <name type="synonym">Cervus reevesi</name>
    <dbReference type="NCBI Taxonomy" id="9886"/>
    <lineage>
        <taxon>Eukaryota</taxon>
        <taxon>Metazoa</taxon>
        <taxon>Chordata</taxon>
        <taxon>Craniata</taxon>
        <taxon>Vertebrata</taxon>
        <taxon>Euteleostomi</taxon>
        <taxon>Mammalia</taxon>
        <taxon>Eutheria</taxon>
        <taxon>Laurasiatheria</taxon>
        <taxon>Artiodactyla</taxon>
        <taxon>Ruminantia</taxon>
        <taxon>Pecora</taxon>
        <taxon>Cervidae</taxon>
        <taxon>Muntiacinae</taxon>
        <taxon>Muntiacus</taxon>
    </lineage>
</organism>
<sequence length="171" mass="19288">ELLYEYEQNFICCIVFIGLLFTRFWMISILYAIWWYLDRDTPWQGGRQSAFMRRWTIWKYMKDYFPISETHADKARDFIGKGHPGGEHGEAHRGAEDTASLPEGGGQASPALHEGAGKSLRSPQVQVQSAQRPTLGDLLSTSPEEWLLQKAQLALGRVEGGAGIYVNKNVV</sequence>
<feature type="compositionally biased region" description="Basic and acidic residues" evidence="11">
    <location>
        <begin position="76"/>
        <end position="96"/>
    </location>
</feature>
<feature type="transmembrane region" description="Helical" evidence="12">
    <location>
        <begin position="12"/>
        <end position="37"/>
    </location>
</feature>
<keyword evidence="5 12" id="KW-0812">Transmembrane</keyword>
<evidence type="ECO:0000313" key="13">
    <source>
        <dbReference type="EMBL" id="KAB0370981.1"/>
    </source>
</evidence>
<name>A0A5N3X9W6_MUNRE</name>
<dbReference type="PANTHER" id="PTHR12317">
    <property type="entry name" value="DIACYLGLYCEROL O-ACYLTRANSFERASE"/>
    <property type="match status" value="1"/>
</dbReference>
<feature type="non-terminal residue" evidence="13">
    <location>
        <position position="1"/>
    </location>
</feature>
<dbReference type="AlphaFoldDB" id="A0A5N3X9W6"/>
<feature type="compositionally biased region" description="Polar residues" evidence="11">
    <location>
        <begin position="121"/>
        <end position="132"/>
    </location>
</feature>
<dbReference type="GO" id="GO:0005789">
    <property type="term" value="C:endoplasmic reticulum membrane"/>
    <property type="evidence" value="ECO:0007669"/>
    <property type="project" value="UniProtKB-SubCell"/>
</dbReference>
<accession>A0A5N3X9W6</accession>
<evidence type="ECO:0000256" key="3">
    <source>
        <dbReference type="ARBA" id="ARBA00022516"/>
    </source>
</evidence>
<dbReference type="InterPro" id="IPR007130">
    <property type="entry name" value="DAGAT"/>
</dbReference>
<keyword evidence="10" id="KW-0012">Acyltransferase</keyword>
<evidence type="ECO:0000256" key="4">
    <source>
        <dbReference type="ARBA" id="ARBA00022679"/>
    </source>
</evidence>
<reference evidence="13 14" key="1">
    <citation type="submission" date="2019-06" db="EMBL/GenBank/DDBJ databases">
        <title>Discovery of a novel chromosome fission-fusion reversal in muntjac.</title>
        <authorList>
            <person name="Mudd A.B."/>
            <person name="Bredeson J.V."/>
            <person name="Baum R."/>
            <person name="Hockemeyer D."/>
            <person name="Rokhsar D.S."/>
        </authorList>
    </citation>
    <scope>NUCLEOTIDE SEQUENCE [LARGE SCALE GENOMIC DNA]</scope>
    <source>
        <strain evidence="13">UCam_UCB_Mr</strain>
        <tissue evidence="13">Fibroblast cell line</tissue>
    </source>
</reference>
<evidence type="ECO:0000256" key="7">
    <source>
        <dbReference type="ARBA" id="ARBA00022989"/>
    </source>
</evidence>
<protein>
    <submittedName>
        <fullName evidence="13">Uncharacterized protein</fullName>
    </submittedName>
</protein>
<evidence type="ECO:0000256" key="8">
    <source>
        <dbReference type="ARBA" id="ARBA00023098"/>
    </source>
</evidence>
<evidence type="ECO:0000256" key="5">
    <source>
        <dbReference type="ARBA" id="ARBA00022692"/>
    </source>
</evidence>
<dbReference type="GO" id="GO:0003846">
    <property type="term" value="F:2-acylglycerol O-acyltransferase activity"/>
    <property type="evidence" value="ECO:0007669"/>
    <property type="project" value="TreeGrafter"/>
</dbReference>
<keyword evidence="7 12" id="KW-1133">Transmembrane helix</keyword>
<dbReference type="Pfam" id="PF03982">
    <property type="entry name" value="DAGAT"/>
    <property type="match status" value="1"/>
</dbReference>
<comment type="subcellular location">
    <subcellularLocation>
        <location evidence="1">Endoplasmic reticulum membrane</location>
        <topology evidence="1">Multi-pass membrane protein</topology>
    </subcellularLocation>
</comment>
<evidence type="ECO:0000256" key="10">
    <source>
        <dbReference type="ARBA" id="ARBA00023315"/>
    </source>
</evidence>
<dbReference type="Proteomes" id="UP000326062">
    <property type="component" value="Chromosome 10"/>
</dbReference>
<evidence type="ECO:0000256" key="11">
    <source>
        <dbReference type="SAM" id="MobiDB-lite"/>
    </source>
</evidence>
<keyword evidence="8" id="KW-0443">Lipid metabolism</keyword>
<proteinExistence type="inferred from homology"/>
<evidence type="ECO:0000256" key="1">
    <source>
        <dbReference type="ARBA" id="ARBA00004477"/>
    </source>
</evidence>
<feature type="region of interest" description="Disordered" evidence="11">
    <location>
        <begin position="76"/>
        <end position="132"/>
    </location>
</feature>
<comment type="similarity">
    <text evidence="2">Belongs to the diacylglycerol acyltransferase family.</text>
</comment>
<comment type="caution">
    <text evidence="13">The sequence shown here is derived from an EMBL/GenBank/DDBJ whole genome shotgun (WGS) entry which is preliminary data.</text>
</comment>
<keyword evidence="9 12" id="KW-0472">Membrane</keyword>
<keyword evidence="6" id="KW-0256">Endoplasmic reticulum</keyword>
<evidence type="ECO:0000256" key="6">
    <source>
        <dbReference type="ARBA" id="ARBA00022824"/>
    </source>
</evidence>
<evidence type="ECO:0000313" key="14">
    <source>
        <dbReference type="Proteomes" id="UP000326062"/>
    </source>
</evidence>
<dbReference type="GO" id="GO:0004144">
    <property type="term" value="F:diacylglycerol O-acyltransferase activity"/>
    <property type="evidence" value="ECO:0007669"/>
    <property type="project" value="TreeGrafter"/>
</dbReference>